<dbReference type="GO" id="GO:0042800">
    <property type="term" value="F:histone H3K4 methyltransferase activity"/>
    <property type="evidence" value="ECO:0007669"/>
    <property type="project" value="TreeGrafter"/>
</dbReference>
<dbReference type="GO" id="GO:0006303">
    <property type="term" value="P:double-strand break repair via nonhomologous end joining"/>
    <property type="evidence" value="ECO:0007669"/>
    <property type="project" value="TreeGrafter"/>
</dbReference>
<organism evidence="1 2">
    <name type="scientific">Trichonephila inaurata madagascariensis</name>
    <dbReference type="NCBI Taxonomy" id="2747483"/>
    <lineage>
        <taxon>Eukaryota</taxon>
        <taxon>Metazoa</taxon>
        <taxon>Ecdysozoa</taxon>
        <taxon>Arthropoda</taxon>
        <taxon>Chelicerata</taxon>
        <taxon>Arachnida</taxon>
        <taxon>Araneae</taxon>
        <taxon>Araneomorphae</taxon>
        <taxon>Entelegynae</taxon>
        <taxon>Araneoidea</taxon>
        <taxon>Nephilidae</taxon>
        <taxon>Trichonephila</taxon>
        <taxon>Trichonephila inaurata</taxon>
    </lineage>
</organism>
<name>A0A8X6YXL9_9ARAC</name>
<dbReference type="GO" id="GO:0000793">
    <property type="term" value="C:condensed chromosome"/>
    <property type="evidence" value="ECO:0007669"/>
    <property type="project" value="TreeGrafter"/>
</dbReference>
<comment type="caution">
    <text evidence="1">The sequence shown here is derived from an EMBL/GenBank/DDBJ whole genome shotgun (WGS) entry which is preliminary data.</text>
</comment>
<dbReference type="InterPro" id="IPR036397">
    <property type="entry name" value="RNaseH_sf"/>
</dbReference>
<evidence type="ECO:0000313" key="1">
    <source>
        <dbReference type="EMBL" id="GFY79093.1"/>
    </source>
</evidence>
<dbReference type="PANTHER" id="PTHR46060">
    <property type="entry name" value="MARINER MOS1 TRANSPOSASE-LIKE PROTEIN"/>
    <property type="match status" value="1"/>
</dbReference>
<protein>
    <submittedName>
        <fullName evidence="1">Histone-lysine N-methyltransferase SETMAR</fullName>
    </submittedName>
</protein>
<accession>A0A8X6YXL9</accession>
<sequence>MQVVIEEDRSPTFGELASQFNTFSEEVILHLQHSSKTYRLSKWVLHTLLEVHKQQRVAACLSLLSRCIHIESMLTSDEKWILYDTPKRSEHLLSPKDTITTISIHWTIIFMVNPSPMKQTCAKLSRTSLRPTFPEIYRKGIEQLETRWLKVLNADGDYFED</sequence>
<proteinExistence type="predicted"/>
<dbReference type="GO" id="GO:0044547">
    <property type="term" value="F:DNA topoisomerase binding"/>
    <property type="evidence" value="ECO:0007669"/>
    <property type="project" value="TreeGrafter"/>
</dbReference>
<dbReference type="GO" id="GO:0003690">
    <property type="term" value="F:double-stranded DNA binding"/>
    <property type="evidence" value="ECO:0007669"/>
    <property type="project" value="TreeGrafter"/>
</dbReference>
<dbReference type="GO" id="GO:0015074">
    <property type="term" value="P:DNA integration"/>
    <property type="evidence" value="ECO:0007669"/>
    <property type="project" value="TreeGrafter"/>
</dbReference>
<dbReference type="GO" id="GO:0000729">
    <property type="term" value="P:DNA double-strand break processing"/>
    <property type="evidence" value="ECO:0007669"/>
    <property type="project" value="TreeGrafter"/>
</dbReference>
<dbReference type="EMBL" id="BMAV01023401">
    <property type="protein sequence ID" value="GFY79093.1"/>
    <property type="molecule type" value="Genomic_DNA"/>
</dbReference>
<dbReference type="Proteomes" id="UP000886998">
    <property type="component" value="Unassembled WGS sequence"/>
</dbReference>
<gene>
    <name evidence="1" type="primary">NCL1_32508</name>
    <name evidence="1" type="ORF">TNIN_461471</name>
</gene>
<dbReference type="GO" id="GO:0000014">
    <property type="term" value="F:single-stranded DNA endodeoxyribonuclease activity"/>
    <property type="evidence" value="ECO:0007669"/>
    <property type="project" value="TreeGrafter"/>
</dbReference>
<dbReference type="GO" id="GO:0003697">
    <property type="term" value="F:single-stranded DNA binding"/>
    <property type="evidence" value="ECO:0007669"/>
    <property type="project" value="TreeGrafter"/>
</dbReference>
<dbReference type="PANTHER" id="PTHR46060:SF2">
    <property type="entry name" value="HISTONE-LYSINE N-METHYLTRANSFERASE SETMAR"/>
    <property type="match status" value="1"/>
</dbReference>
<dbReference type="GO" id="GO:0046975">
    <property type="term" value="F:histone H3K36 methyltransferase activity"/>
    <property type="evidence" value="ECO:0007669"/>
    <property type="project" value="TreeGrafter"/>
</dbReference>
<dbReference type="Gene3D" id="3.30.420.10">
    <property type="entry name" value="Ribonuclease H-like superfamily/Ribonuclease H"/>
    <property type="match status" value="1"/>
</dbReference>
<dbReference type="GO" id="GO:0005634">
    <property type="term" value="C:nucleus"/>
    <property type="evidence" value="ECO:0007669"/>
    <property type="project" value="TreeGrafter"/>
</dbReference>
<dbReference type="InterPro" id="IPR052709">
    <property type="entry name" value="Transposase-MT_Hybrid"/>
</dbReference>
<dbReference type="AlphaFoldDB" id="A0A8X6YXL9"/>
<dbReference type="GO" id="GO:0031297">
    <property type="term" value="P:replication fork processing"/>
    <property type="evidence" value="ECO:0007669"/>
    <property type="project" value="TreeGrafter"/>
</dbReference>
<reference evidence="1" key="1">
    <citation type="submission" date="2020-08" db="EMBL/GenBank/DDBJ databases">
        <title>Multicomponent nature underlies the extraordinary mechanical properties of spider dragline silk.</title>
        <authorList>
            <person name="Kono N."/>
            <person name="Nakamura H."/>
            <person name="Mori M."/>
            <person name="Yoshida Y."/>
            <person name="Ohtoshi R."/>
            <person name="Malay A.D."/>
            <person name="Moran D.A.P."/>
            <person name="Tomita M."/>
            <person name="Numata K."/>
            <person name="Arakawa K."/>
        </authorList>
    </citation>
    <scope>NUCLEOTIDE SEQUENCE</scope>
</reference>
<keyword evidence="2" id="KW-1185">Reference proteome</keyword>
<dbReference type="OrthoDB" id="616263at2759"/>
<evidence type="ECO:0000313" key="2">
    <source>
        <dbReference type="Proteomes" id="UP000886998"/>
    </source>
</evidence>
<dbReference type="GO" id="GO:0044774">
    <property type="term" value="P:mitotic DNA integrity checkpoint signaling"/>
    <property type="evidence" value="ECO:0007669"/>
    <property type="project" value="TreeGrafter"/>
</dbReference>
<dbReference type="GO" id="GO:0035861">
    <property type="term" value="C:site of double-strand break"/>
    <property type="evidence" value="ECO:0007669"/>
    <property type="project" value="TreeGrafter"/>
</dbReference>